<feature type="transmembrane region" description="Helical" evidence="1">
    <location>
        <begin position="230"/>
        <end position="251"/>
    </location>
</feature>
<comment type="caution">
    <text evidence="2">The sequence shown here is derived from an EMBL/GenBank/DDBJ whole genome shotgun (WGS) entry which is preliminary data.</text>
</comment>
<keyword evidence="1" id="KW-1133">Transmembrane helix</keyword>
<gene>
    <name evidence="2" type="ORF">ETD86_13290</name>
</gene>
<feature type="transmembrane region" description="Helical" evidence="1">
    <location>
        <begin position="258"/>
        <end position="279"/>
    </location>
</feature>
<feature type="transmembrane region" description="Helical" evidence="1">
    <location>
        <begin position="324"/>
        <end position="340"/>
    </location>
</feature>
<dbReference type="AlphaFoldDB" id="A0A5S4FNG6"/>
<proteinExistence type="predicted"/>
<feature type="transmembrane region" description="Helical" evidence="1">
    <location>
        <begin position="346"/>
        <end position="362"/>
    </location>
</feature>
<dbReference type="OrthoDB" id="3855595at2"/>
<feature type="transmembrane region" description="Helical" evidence="1">
    <location>
        <begin position="514"/>
        <end position="532"/>
    </location>
</feature>
<evidence type="ECO:0000313" key="2">
    <source>
        <dbReference type="EMBL" id="TMR21994.1"/>
    </source>
</evidence>
<feature type="transmembrane region" description="Helical" evidence="1">
    <location>
        <begin position="487"/>
        <end position="507"/>
    </location>
</feature>
<keyword evidence="1" id="KW-0812">Transmembrane</keyword>
<feature type="transmembrane region" description="Helical" evidence="1">
    <location>
        <begin position="427"/>
        <end position="450"/>
    </location>
</feature>
<accession>A0A5S4FNG6</accession>
<dbReference type="Proteomes" id="UP000309128">
    <property type="component" value="Unassembled WGS sequence"/>
</dbReference>
<dbReference type="RefSeq" id="WP_138666442.1">
    <property type="nucleotide sequence ID" value="NZ_VCKY01000035.1"/>
</dbReference>
<organism evidence="2 3">
    <name type="scientific">Nonomuraea turkmeniaca</name>
    <dbReference type="NCBI Taxonomy" id="103838"/>
    <lineage>
        <taxon>Bacteria</taxon>
        <taxon>Bacillati</taxon>
        <taxon>Actinomycetota</taxon>
        <taxon>Actinomycetes</taxon>
        <taxon>Streptosporangiales</taxon>
        <taxon>Streptosporangiaceae</taxon>
        <taxon>Nonomuraea</taxon>
    </lineage>
</organism>
<feature type="transmembrane region" description="Helical" evidence="1">
    <location>
        <begin position="369"/>
        <end position="389"/>
    </location>
</feature>
<dbReference type="EMBL" id="VCKY01000035">
    <property type="protein sequence ID" value="TMR21994.1"/>
    <property type="molecule type" value="Genomic_DNA"/>
</dbReference>
<keyword evidence="1" id="KW-0472">Membrane</keyword>
<sequence length="763" mass="81472">MVQVYPPAVVPPVRALRARPLSSRRLPVALVVLLAIATLNANGVPLPEIGMFGAYIVVGVTLPGMLWWRALSGTPRSPVVDVAAGTALGYALEVLTYIPARWLDVPQAYLAGAGVTYLLFCAVPSLRRHWPARGESVRAPLGWSWAMAGLVGFAILYSAATFFRSHGLTWPGNGAPYVDMPYHLAMAGDVKHHMPAMFANVAGEALHDHWFVYADLAATSWATGLELQTLLFRLSPIPMIAVFTVLIAVVAHRLSGRWWAGVAAVIIMTLAAAPHPYGWTGAVVPSGGGGTLPWLSPTQTFGALLFVPLMLVLIDLVRHPGGRHGRWVLVAVLMLAEVGAKATFLPLTLAGATLVLTVHLIVHRKVHRAAAVLTGLCSVLVAFAQIVVFQGEDKGLRFSPLHIMRWHEAGLGPDAGLLLPGQDESPVLLLLVVTIFVVSWAAIWGGAAGLLHRRKWVRDPAVVLLAGVGVAGTGAACVFGHPGLSQGYFLMSAAPYLTILATAGLTATLPQKRPWLVVLPALAAGAAATWAVRSWVATARPQGGDVVAERMIPYALLVGVPAVVALVLVLAGRRGLTWCAVPVFALGCALYSGGVLRLSPLGSTAEPKQTTDPERPHVPDGGVTAARWLRQHTSPDALVAVNAHCRAPAGSCDNRHFWISAYAERRILVEGWGYINGANSRAALMGKPGMGAVPFEDPQRLADNDAAFRDPTTETVGRLRDTYGVRWLFADDRYPVRTAELGRVAALKFRAGHCWVYELTDPR</sequence>
<reference evidence="2 3" key="1">
    <citation type="submission" date="2019-05" db="EMBL/GenBank/DDBJ databases">
        <title>Draft genome sequence of Nonomuraea turkmeniaca DSM 43926.</title>
        <authorList>
            <person name="Saricaoglu S."/>
            <person name="Isik K."/>
        </authorList>
    </citation>
    <scope>NUCLEOTIDE SEQUENCE [LARGE SCALE GENOMIC DNA]</scope>
    <source>
        <strain evidence="2 3">DSM 43926</strain>
    </source>
</reference>
<feature type="transmembrane region" description="Helical" evidence="1">
    <location>
        <begin position="49"/>
        <end position="68"/>
    </location>
</feature>
<evidence type="ECO:0000313" key="3">
    <source>
        <dbReference type="Proteomes" id="UP000309128"/>
    </source>
</evidence>
<feature type="transmembrane region" description="Helical" evidence="1">
    <location>
        <begin position="299"/>
        <end position="317"/>
    </location>
</feature>
<feature type="transmembrane region" description="Helical" evidence="1">
    <location>
        <begin position="578"/>
        <end position="598"/>
    </location>
</feature>
<feature type="transmembrane region" description="Helical" evidence="1">
    <location>
        <begin position="106"/>
        <end position="123"/>
    </location>
</feature>
<protein>
    <submittedName>
        <fullName evidence="2">Uncharacterized protein</fullName>
    </submittedName>
</protein>
<feature type="transmembrane region" description="Helical" evidence="1">
    <location>
        <begin position="462"/>
        <end position="481"/>
    </location>
</feature>
<keyword evidence="3" id="KW-1185">Reference proteome</keyword>
<feature type="transmembrane region" description="Helical" evidence="1">
    <location>
        <begin position="80"/>
        <end position="100"/>
    </location>
</feature>
<evidence type="ECO:0000256" key="1">
    <source>
        <dbReference type="SAM" id="Phobius"/>
    </source>
</evidence>
<feature type="transmembrane region" description="Helical" evidence="1">
    <location>
        <begin position="143"/>
        <end position="163"/>
    </location>
</feature>
<feature type="transmembrane region" description="Helical" evidence="1">
    <location>
        <begin position="26"/>
        <end position="43"/>
    </location>
</feature>
<name>A0A5S4FNG6_9ACTN</name>
<feature type="transmembrane region" description="Helical" evidence="1">
    <location>
        <begin position="552"/>
        <end position="571"/>
    </location>
</feature>